<comment type="caution">
    <text evidence="1">The sequence shown here is derived from an EMBL/GenBank/DDBJ whole genome shotgun (WGS) entry which is preliminary data.</text>
</comment>
<evidence type="ECO:0000313" key="2">
    <source>
        <dbReference type="Proteomes" id="UP001596058"/>
    </source>
</evidence>
<proteinExistence type="predicted"/>
<sequence length="217" mass="24023">MITVQGKDFKDVQELVTELVLSHPNIVWRNTYAAALHRLDAANTVLIDYDELMTRLNAFSDAAPANEVYEVTFEVLDLFTKAAAPFERNAAKGFKAKAQALSALEPRRIALRNLADELEAANKVDGQVLHFGALRRENVQHVAVLNKINNVTVRIMQIAVFNWNDDTTGGSNLMGALCEVGFVHVLYEWVTGQINCNMQAGSKLRNACDKVSCTMKG</sequence>
<organism evidence="1 2">
    <name type="scientific">Nonomuraea insulae</name>
    <dbReference type="NCBI Taxonomy" id="1616787"/>
    <lineage>
        <taxon>Bacteria</taxon>
        <taxon>Bacillati</taxon>
        <taxon>Actinomycetota</taxon>
        <taxon>Actinomycetes</taxon>
        <taxon>Streptosporangiales</taxon>
        <taxon>Streptosporangiaceae</taxon>
        <taxon>Nonomuraea</taxon>
    </lineage>
</organism>
<gene>
    <name evidence="1" type="ORF">ACFPZ3_04200</name>
</gene>
<protein>
    <recommendedName>
        <fullName evidence="3">HEPN AbiU2-like domain-containing protein</fullName>
    </recommendedName>
</protein>
<name>A0ABW1CBM9_9ACTN</name>
<evidence type="ECO:0000313" key="1">
    <source>
        <dbReference type="EMBL" id="MFC5823051.1"/>
    </source>
</evidence>
<accession>A0ABW1CBM9</accession>
<dbReference type="RefSeq" id="WP_379512589.1">
    <property type="nucleotide sequence ID" value="NZ_JBHSPA010000006.1"/>
</dbReference>
<reference evidence="2" key="1">
    <citation type="journal article" date="2019" name="Int. J. Syst. Evol. Microbiol.">
        <title>The Global Catalogue of Microorganisms (GCM) 10K type strain sequencing project: providing services to taxonomists for standard genome sequencing and annotation.</title>
        <authorList>
            <consortium name="The Broad Institute Genomics Platform"/>
            <consortium name="The Broad Institute Genome Sequencing Center for Infectious Disease"/>
            <person name="Wu L."/>
            <person name="Ma J."/>
        </authorList>
    </citation>
    <scope>NUCLEOTIDE SEQUENCE [LARGE SCALE GENOMIC DNA]</scope>
    <source>
        <strain evidence="2">CCUG 53903</strain>
    </source>
</reference>
<keyword evidence="2" id="KW-1185">Reference proteome</keyword>
<evidence type="ECO:0008006" key="3">
    <source>
        <dbReference type="Google" id="ProtNLM"/>
    </source>
</evidence>
<dbReference type="Proteomes" id="UP001596058">
    <property type="component" value="Unassembled WGS sequence"/>
</dbReference>
<dbReference type="EMBL" id="JBHSPA010000006">
    <property type="protein sequence ID" value="MFC5823051.1"/>
    <property type="molecule type" value="Genomic_DNA"/>
</dbReference>